<gene>
    <name evidence="2" type="ORF">I8J30_25285</name>
</gene>
<feature type="transmembrane region" description="Helical" evidence="1">
    <location>
        <begin position="7"/>
        <end position="29"/>
    </location>
</feature>
<keyword evidence="3" id="KW-1185">Reference proteome</keyword>
<keyword evidence="1" id="KW-0812">Transmembrane</keyword>
<name>A0ABS5CJM3_9BACL</name>
<evidence type="ECO:0000256" key="1">
    <source>
        <dbReference type="SAM" id="Phobius"/>
    </source>
</evidence>
<dbReference type="Pfam" id="PF10067">
    <property type="entry name" value="DUF2306"/>
    <property type="match status" value="1"/>
</dbReference>
<feature type="transmembrane region" description="Helical" evidence="1">
    <location>
        <begin position="88"/>
        <end position="107"/>
    </location>
</feature>
<dbReference type="RefSeq" id="WP_210662860.1">
    <property type="nucleotide sequence ID" value="NZ_JAGKSP010000014.1"/>
</dbReference>
<comment type="caution">
    <text evidence="2">The sequence shown here is derived from an EMBL/GenBank/DDBJ whole genome shotgun (WGS) entry which is preliminary data.</text>
</comment>
<feature type="transmembrane region" description="Helical" evidence="1">
    <location>
        <begin position="183"/>
        <end position="206"/>
    </location>
</feature>
<reference evidence="2 3" key="1">
    <citation type="submission" date="2021-04" db="EMBL/GenBank/DDBJ databases">
        <title>Paenibacillus sp. DLE-14 whole genome sequence.</title>
        <authorList>
            <person name="Ham Y.J."/>
        </authorList>
    </citation>
    <scope>NUCLEOTIDE SEQUENCE [LARGE SCALE GENOMIC DNA]</scope>
    <source>
        <strain evidence="2 3">DLE-14</strain>
    </source>
</reference>
<keyword evidence="1" id="KW-1133">Transmembrane helix</keyword>
<feature type="transmembrane region" description="Helical" evidence="1">
    <location>
        <begin position="151"/>
        <end position="171"/>
    </location>
</feature>
<dbReference type="InterPro" id="IPR018750">
    <property type="entry name" value="DUF2306_membrane"/>
</dbReference>
<sequence length="217" mass="24357">MQKSKILYRCMLTIAIGFIVYVITINFFVDPQAERFLSHKINLKHPLNKPVWLNVMYVHVVCASIALAAGAVNFATKVQTQYRRAHRAIGYVYCGAILVVVLTSGYMAPYATGGKLNSVPLNLLSMLWAAMTVIAIVKIRRKQRIAHRNWMVRSYAFCYTNLCIHAITYVVHQGLGLSYMHSYTIGVYGAILFLLLAAEFVIRVVFGQSGKGRPILP</sequence>
<protein>
    <submittedName>
        <fullName evidence="2">DUF2306 domain-containing protein</fullName>
    </submittedName>
</protein>
<proteinExistence type="predicted"/>
<dbReference type="Proteomes" id="UP000673394">
    <property type="component" value="Unassembled WGS sequence"/>
</dbReference>
<feature type="transmembrane region" description="Helical" evidence="1">
    <location>
        <begin position="119"/>
        <end position="139"/>
    </location>
</feature>
<accession>A0ABS5CJM3</accession>
<feature type="transmembrane region" description="Helical" evidence="1">
    <location>
        <begin position="56"/>
        <end position="76"/>
    </location>
</feature>
<evidence type="ECO:0000313" key="2">
    <source>
        <dbReference type="EMBL" id="MBP3966022.1"/>
    </source>
</evidence>
<keyword evidence="1" id="KW-0472">Membrane</keyword>
<evidence type="ECO:0000313" key="3">
    <source>
        <dbReference type="Proteomes" id="UP000673394"/>
    </source>
</evidence>
<dbReference type="EMBL" id="JAGKSP010000014">
    <property type="protein sequence ID" value="MBP3966022.1"/>
    <property type="molecule type" value="Genomic_DNA"/>
</dbReference>
<organism evidence="2 3">
    <name type="scientific">Paenibacillus lignilyticus</name>
    <dbReference type="NCBI Taxonomy" id="1172615"/>
    <lineage>
        <taxon>Bacteria</taxon>
        <taxon>Bacillati</taxon>
        <taxon>Bacillota</taxon>
        <taxon>Bacilli</taxon>
        <taxon>Bacillales</taxon>
        <taxon>Paenibacillaceae</taxon>
        <taxon>Paenibacillus</taxon>
    </lineage>
</organism>